<gene>
    <name evidence="3" type="ORF">D9757_005877</name>
</gene>
<reference evidence="3 4" key="1">
    <citation type="journal article" date="2020" name="ISME J.">
        <title>Uncovering the hidden diversity of litter-decomposition mechanisms in mushroom-forming fungi.</title>
        <authorList>
            <person name="Floudas D."/>
            <person name="Bentzer J."/>
            <person name="Ahren D."/>
            <person name="Johansson T."/>
            <person name="Persson P."/>
            <person name="Tunlid A."/>
        </authorList>
    </citation>
    <scope>NUCLEOTIDE SEQUENCE [LARGE SCALE GENOMIC DNA]</scope>
    <source>
        <strain evidence="3 4">CBS 406.79</strain>
    </source>
</reference>
<dbReference type="AlphaFoldDB" id="A0A8H5MAA3"/>
<feature type="transmembrane region" description="Helical" evidence="1">
    <location>
        <begin position="157"/>
        <end position="176"/>
    </location>
</feature>
<feature type="transmembrane region" description="Helical" evidence="1">
    <location>
        <begin position="210"/>
        <end position="230"/>
    </location>
</feature>
<comment type="caution">
    <text evidence="3">The sequence shown here is derived from an EMBL/GenBank/DDBJ whole genome shotgun (WGS) entry which is preliminary data.</text>
</comment>
<dbReference type="EMBL" id="JAACJN010000035">
    <property type="protein sequence ID" value="KAF5386514.1"/>
    <property type="molecule type" value="Genomic_DNA"/>
</dbReference>
<evidence type="ECO:0000259" key="2">
    <source>
        <dbReference type="Pfam" id="PF20153"/>
    </source>
</evidence>
<protein>
    <recommendedName>
        <fullName evidence="2">DUF6535 domain-containing protein</fullName>
    </recommendedName>
</protein>
<feature type="transmembrane region" description="Helical" evidence="1">
    <location>
        <begin position="242"/>
        <end position="271"/>
    </location>
</feature>
<keyword evidence="1" id="KW-0472">Membrane</keyword>
<accession>A0A8H5MAA3</accession>
<dbReference type="OrthoDB" id="2756178at2759"/>
<evidence type="ECO:0000256" key="1">
    <source>
        <dbReference type="SAM" id="Phobius"/>
    </source>
</evidence>
<sequence length="649" mass="73248">MDTGKDGHVKFFPEESFTSFRDPAFSHREPSFKSANEAPLSSRLWMAGDQYRYAGSPNTGDHWERMMKRISVFDEEMCKGWREDVDTLLVFAGLFSAAVTAFLIESYRWLQQSPENSTNLLLLQLLQQLQNNGTGVVLPENSLPSDSVSPLSIRVNVFWFSSLALSLSCAIIGILCKQWLREYQRDAALSPRDALMLRQTRLESFEKWKVVDILSALPLLLQSALVLFFAGIVDLLWSLNTIVAVVLTCEIGIALLLVSMTTVFPTLALLLNAKLPCAYKSPQAWIFYRLVHSIARYVERFLLRMSRNKPTMTSRLKTMSRIKNWTAGDRLSVRFSDNAAAAVDENSPNDCLGAAMRWVYSEYRDNVSMTPYIFYCLEELDEETLAVATNQANLKSRYYLYCDLIKNLPVSRERQKFACELLLRDINGTATSQAQRSLYISHLMAELRFGPAVDTDEEFLLQIIHTARNFVQSSVDGPSPSYRTILDVSYLFLYCWREGSDEARRYSLLVLDDIERCIQRLSDHISRATFGFDFVWLMYRAAEVGVGEGTGKNGKGKGSGERLLTSQFFYDPLICSERFLRFVRFLDGFHDVNHDHAMAMDGSDGGSGSGVLDPAVEAWKQQKASLAIQGGLPASYFDSKSSTSSIGSQ</sequence>
<evidence type="ECO:0000313" key="3">
    <source>
        <dbReference type="EMBL" id="KAF5386514.1"/>
    </source>
</evidence>
<proteinExistence type="predicted"/>
<feature type="transmembrane region" description="Helical" evidence="1">
    <location>
        <begin position="87"/>
        <end position="104"/>
    </location>
</feature>
<dbReference type="InterPro" id="IPR045338">
    <property type="entry name" value="DUF6535"/>
</dbReference>
<dbReference type="Pfam" id="PF20153">
    <property type="entry name" value="DUF6535"/>
    <property type="match status" value="1"/>
</dbReference>
<keyword evidence="1" id="KW-1133">Transmembrane helix</keyword>
<keyword evidence="1" id="KW-0812">Transmembrane</keyword>
<name>A0A8H5MAA3_9AGAR</name>
<dbReference type="Proteomes" id="UP000518752">
    <property type="component" value="Unassembled WGS sequence"/>
</dbReference>
<evidence type="ECO:0000313" key="4">
    <source>
        <dbReference type="Proteomes" id="UP000518752"/>
    </source>
</evidence>
<keyword evidence="4" id="KW-1185">Reference proteome</keyword>
<feature type="domain" description="DUF6535" evidence="2">
    <location>
        <begin position="63"/>
        <end position="238"/>
    </location>
</feature>
<organism evidence="3 4">
    <name type="scientific">Collybiopsis confluens</name>
    <dbReference type="NCBI Taxonomy" id="2823264"/>
    <lineage>
        <taxon>Eukaryota</taxon>
        <taxon>Fungi</taxon>
        <taxon>Dikarya</taxon>
        <taxon>Basidiomycota</taxon>
        <taxon>Agaricomycotina</taxon>
        <taxon>Agaricomycetes</taxon>
        <taxon>Agaricomycetidae</taxon>
        <taxon>Agaricales</taxon>
        <taxon>Marasmiineae</taxon>
        <taxon>Omphalotaceae</taxon>
        <taxon>Collybiopsis</taxon>
    </lineage>
</organism>